<dbReference type="Proteomes" id="UP000316626">
    <property type="component" value="Unassembled WGS sequence"/>
</dbReference>
<keyword evidence="8" id="KW-0170">Cobalt</keyword>
<dbReference type="OrthoDB" id="9773892at2"/>
<dbReference type="GO" id="GO:0070573">
    <property type="term" value="F:metallodipeptidase activity"/>
    <property type="evidence" value="ECO:0007669"/>
    <property type="project" value="TreeGrafter"/>
</dbReference>
<comment type="catalytic activity">
    <reaction evidence="9">
        <text>Hydrolysis of dipeptides, preferentially hydrophobic dipeptides including prolyl amino acids.</text>
        <dbReference type="EC" id="3.4.13.18"/>
    </reaction>
</comment>
<evidence type="ECO:0000256" key="2">
    <source>
        <dbReference type="ARBA" id="ARBA00001947"/>
    </source>
</evidence>
<name>A0A544TTG1_9BACI</name>
<dbReference type="EC" id="3.4.13.18" evidence="10"/>
<comment type="caution">
    <text evidence="19">The sequence shown here is derived from an EMBL/GenBank/DDBJ whole genome shotgun (WGS) entry which is preliminary data.</text>
</comment>
<dbReference type="AlphaFoldDB" id="A0A544TTG1"/>
<comment type="cofactor">
    <cofactor evidence="1">
        <name>Co(2+)</name>
        <dbReference type="ChEBI" id="CHEBI:48828"/>
    </cofactor>
</comment>
<evidence type="ECO:0000256" key="7">
    <source>
        <dbReference type="ARBA" id="ARBA00023049"/>
    </source>
</evidence>
<keyword evidence="7" id="KW-0482">Metalloprotease</keyword>
<proteinExistence type="inferred from homology"/>
<comment type="similarity">
    <text evidence="12">Belongs to the peptidase M20C family.</text>
</comment>
<accession>A0A544TTG1</accession>
<evidence type="ECO:0000256" key="13">
    <source>
        <dbReference type="ARBA" id="ARBA00071271"/>
    </source>
</evidence>
<dbReference type="PANTHER" id="PTHR43501">
    <property type="entry name" value="CYTOSOL NON-SPECIFIC DIPEPTIDASE"/>
    <property type="match status" value="1"/>
</dbReference>
<dbReference type="EMBL" id="VDGI01000004">
    <property type="protein sequence ID" value="TQR20723.1"/>
    <property type="molecule type" value="Genomic_DNA"/>
</dbReference>
<dbReference type="PRINTS" id="PR00934">
    <property type="entry name" value="XHISDIPTASE"/>
</dbReference>
<dbReference type="SUPFAM" id="SSF53187">
    <property type="entry name" value="Zn-dependent exopeptidases"/>
    <property type="match status" value="1"/>
</dbReference>
<dbReference type="Pfam" id="PF01546">
    <property type="entry name" value="Peptidase_M20"/>
    <property type="match status" value="1"/>
</dbReference>
<organism evidence="19 20">
    <name type="scientific">Psychrobacillus vulpis</name>
    <dbReference type="NCBI Taxonomy" id="2325572"/>
    <lineage>
        <taxon>Bacteria</taxon>
        <taxon>Bacillati</taxon>
        <taxon>Bacillota</taxon>
        <taxon>Bacilli</taxon>
        <taxon>Bacillales</taxon>
        <taxon>Bacillaceae</taxon>
        <taxon>Psychrobacillus</taxon>
    </lineage>
</organism>
<protein>
    <recommendedName>
        <fullName evidence="13">Cytosol non-specific dipeptidase</fullName>
        <ecNumber evidence="10">3.4.13.18</ecNumber>
    </recommendedName>
    <alternativeName>
        <fullName evidence="16">Aminoacyl-histidine dipeptidase</fullName>
    </alternativeName>
    <alternativeName>
        <fullName evidence="15">Beta-alanyl-histidine dipeptidase</fullName>
    </alternativeName>
    <alternativeName>
        <fullName evidence="14">Carnosinase</fullName>
    </alternativeName>
    <alternativeName>
        <fullName evidence="11">Peptidase D</fullName>
    </alternativeName>
    <alternativeName>
        <fullName evidence="17">Xaa-His dipeptidase</fullName>
    </alternativeName>
</protein>
<evidence type="ECO:0000256" key="4">
    <source>
        <dbReference type="ARBA" id="ARBA00022723"/>
    </source>
</evidence>
<evidence type="ECO:0000313" key="20">
    <source>
        <dbReference type="Proteomes" id="UP000316626"/>
    </source>
</evidence>
<dbReference type="CDD" id="cd03890">
    <property type="entry name" value="M20_pepD"/>
    <property type="match status" value="1"/>
</dbReference>
<dbReference type="PIRSF" id="PIRSF016599">
    <property type="entry name" value="Xaa-His_dipept"/>
    <property type="match status" value="1"/>
</dbReference>
<evidence type="ECO:0000256" key="11">
    <source>
        <dbReference type="ARBA" id="ARBA00044252"/>
    </source>
</evidence>
<dbReference type="GO" id="GO:0046872">
    <property type="term" value="F:metal ion binding"/>
    <property type="evidence" value="ECO:0007669"/>
    <property type="project" value="UniProtKB-KW"/>
</dbReference>
<evidence type="ECO:0000256" key="15">
    <source>
        <dbReference type="ARBA" id="ARBA00076004"/>
    </source>
</evidence>
<evidence type="ECO:0000313" key="19">
    <source>
        <dbReference type="EMBL" id="TQR20723.1"/>
    </source>
</evidence>
<dbReference type="FunFam" id="3.40.630.10:FF:000072">
    <property type="entry name" value="Aminoacyl-histidine dipeptidase"/>
    <property type="match status" value="1"/>
</dbReference>
<evidence type="ECO:0000256" key="9">
    <source>
        <dbReference type="ARBA" id="ARBA00036421"/>
    </source>
</evidence>
<dbReference type="NCBIfam" id="TIGR01893">
    <property type="entry name" value="aa-his-dipept"/>
    <property type="match status" value="1"/>
</dbReference>
<feature type="domain" description="Peptidase M20 dimerisation" evidence="18">
    <location>
        <begin position="208"/>
        <end position="291"/>
    </location>
</feature>
<dbReference type="InterPro" id="IPR001160">
    <property type="entry name" value="Peptidase_M20C"/>
</dbReference>
<evidence type="ECO:0000256" key="16">
    <source>
        <dbReference type="ARBA" id="ARBA00077688"/>
    </source>
</evidence>
<dbReference type="GO" id="GO:0006508">
    <property type="term" value="P:proteolysis"/>
    <property type="evidence" value="ECO:0007669"/>
    <property type="project" value="UniProtKB-KW"/>
</dbReference>
<dbReference type="InterPro" id="IPR011650">
    <property type="entry name" value="Peptidase_M20_dimer"/>
</dbReference>
<keyword evidence="4" id="KW-0479">Metal-binding</keyword>
<evidence type="ECO:0000256" key="3">
    <source>
        <dbReference type="ARBA" id="ARBA00022670"/>
    </source>
</evidence>
<evidence type="ECO:0000256" key="8">
    <source>
        <dbReference type="ARBA" id="ARBA00023285"/>
    </source>
</evidence>
<evidence type="ECO:0000256" key="12">
    <source>
        <dbReference type="ARBA" id="ARBA00061423"/>
    </source>
</evidence>
<evidence type="ECO:0000259" key="18">
    <source>
        <dbReference type="Pfam" id="PF07687"/>
    </source>
</evidence>
<keyword evidence="20" id="KW-1185">Reference proteome</keyword>
<evidence type="ECO:0000256" key="1">
    <source>
        <dbReference type="ARBA" id="ARBA00001941"/>
    </source>
</evidence>
<dbReference type="GO" id="GO:0005829">
    <property type="term" value="C:cytosol"/>
    <property type="evidence" value="ECO:0007669"/>
    <property type="project" value="TreeGrafter"/>
</dbReference>
<dbReference type="RefSeq" id="WP_142641762.1">
    <property type="nucleotide sequence ID" value="NZ_VDGI01000004.1"/>
</dbReference>
<reference evidence="19 20" key="1">
    <citation type="submission" date="2019-06" db="EMBL/GenBank/DDBJ databases">
        <title>Psychrobacillus vulpis sp. nov., a new species isolated from feces of a red fox that inhabits in The Tablas de Daimiel Natural Park, Albacete, Spain.</title>
        <authorList>
            <person name="Rodriguez M."/>
            <person name="Reina J.C."/>
            <person name="Bejar V."/>
            <person name="Llamas I."/>
        </authorList>
    </citation>
    <scope>NUCLEOTIDE SEQUENCE [LARGE SCALE GENOMIC DNA]</scope>
    <source>
        <strain evidence="19 20">Z8</strain>
    </source>
</reference>
<evidence type="ECO:0000256" key="10">
    <source>
        <dbReference type="ARBA" id="ARBA00038976"/>
    </source>
</evidence>
<comment type="cofactor">
    <cofactor evidence="2">
        <name>Zn(2+)</name>
        <dbReference type="ChEBI" id="CHEBI:29105"/>
    </cofactor>
</comment>
<keyword evidence="5" id="KW-0378">Hydrolase</keyword>
<sequence>MYNNLEELISHPVFYYFAEISKIPRGSGNEKSISDYLVRFAQDRDLDVVQDKSMNVIIKKAATEGYSHSPTVIIQGHMDMVCEKNQGTNHDFEKDPLQLRIIGDMLYATDTTLGADNGIAVAYALALLDSNDIPHPALEVVITTEEETTMKGALAVDAAHFNGKILINIDSEEDGKLLVSSAGGVRVVQKLPIKWDNVSQDKVTYCVSIKGLKGGHSGISIDKGRGNSNKLLGRLLHDLTSEFSCFIQQISGGLKSNAIPREAEAIILFQSDDLGKITERIELWDQTFKTELQISDPGISVSIEKREIASSKVLSKVTANKAISSLLLIPDGVQGMSMGIEGLVESSTNLGFVSTNESEIAFVSEIRSSVKSVKSYMVNQAKLIANLLECEVTIDSDYPEWPYNPKSKVMKLFEETYQEKYGKNIEVIAVHAGIECGVFIEKIPGLDAVSIGPDIFHVHTPEEHVSIPSTINNWEYFIYTLKRMKDFYGEQQLNEE</sequence>
<evidence type="ECO:0000256" key="5">
    <source>
        <dbReference type="ARBA" id="ARBA00022801"/>
    </source>
</evidence>
<gene>
    <name evidence="19" type="ORF">FG384_06430</name>
</gene>
<evidence type="ECO:0000256" key="17">
    <source>
        <dbReference type="ARBA" id="ARBA00078074"/>
    </source>
</evidence>
<dbReference type="Gene3D" id="3.40.630.10">
    <property type="entry name" value="Zn peptidases"/>
    <property type="match status" value="2"/>
</dbReference>
<dbReference type="FunFam" id="3.40.630.10:FF:000015">
    <property type="entry name" value="Aminoacyl-histidine dipeptidase PepD"/>
    <property type="match status" value="1"/>
</dbReference>
<dbReference type="InterPro" id="IPR002933">
    <property type="entry name" value="Peptidase_M20"/>
</dbReference>
<keyword evidence="3" id="KW-0645">Protease</keyword>
<dbReference type="PANTHER" id="PTHR43501:SF1">
    <property type="entry name" value="CYTOSOL NON-SPECIFIC DIPEPTIDASE"/>
    <property type="match status" value="1"/>
</dbReference>
<evidence type="ECO:0000256" key="14">
    <source>
        <dbReference type="ARBA" id="ARBA00075285"/>
    </source>
</evidence>
<evidence type="ECO:0000256" key="6">
    <source>
        <dbReference type="ARBA" id="ARBA00022833"/>
    </source>
</evidence>
<keyword evidence="6" id="KW-0862">Zinc</keyword>
<dbReference type="Pfam" id="PF07687">
    <property type="entry name" value="M20_dimer"/>
    <property type="match status" value="1"/>
</dbReference>